<evidence type="ECO:0000313" key="3">
    <source>
        <dbReference type="WBParaSite" id="BPAG_0000755801-mRNA-1"/>
    </source>
</evidence>
<name>A0A0N4TH70_BRUPA</name>
<reference evidence="3" key="1">
    <citation type="submission" date="2017-02" db="UniProtKB">
        <authorList>
            <consortium name="WormBaseParasite"/>
        </authorList>
    </citation>
    <scope>IDENTIFICATION</scope>
</reference>
<protein>
    <submittedName>
        <fullName evidence="1 3">Uncharacterized protein</fullName>
    </submittedName>
</protein>
<evidence type="ECO:0000313" key="1">
    <source>
        <dbReference type="EMBL" id="VDN88707.1"/>
    </source>
</evidence>
<organism evidence="3">
    <name type="scientific">Brugia pahangi</name>
    <name type="common">Filarial nematode worm</name>
    <dbReference type="NCBI Taxonomy" id="6280"/>
    <lineage>
        <taxon>Eukaryota</taxon>
        <taxon>Metazoa</taxon>
        <taxon>Ecdysozoa</taxon>
        <taxon>Nematoda</taxon>
        <taxon>Chromadorea</taxon>
        <taxon>Rhabditida</taxon>
        <taxon>Spirurina</taxon>
        <taxon>Spiruromorpha</taxon>
        <taxon>Filarioidea</taxon>
        <taxon>Onchocercidae</taxon>
        <taxon>Brugia</taxon>
    </lineage>
</organism>
<accession>A0A0N4TH70</accession>
<dbReference type="EMBL" id="UZAD01008649">
    <property type="protein sequence ID" value="VDN88707.1"/>
    <property type="molecule type" value="Genomic_DNA"/>
</dbReference>
<proteinExistence type="predicted"/>
<sequence>MSTTTRKEPLAIEELIAKKKELEEAETKVFIFLYHYNLL</sequence>
<reference evidence="1 2" key="2">
    <citation type="submission" date="2018-11" db="EMBL/GenBank/DDBJ databases">
        <authorList>
            <consortium name="Pathogen Informatics"/>
        </authorList>
    </citation>
    <scope>NUCLEOTIDE SEQUENCE [LARGE SCALE GENOMIC DNA]</scope>
</reference>
<keyword evidence="2" id="KW-1185">Reference proteome</keyword>
<gene>
    <name evidence="1" type="ORF">BPAG_LOCUS7521</name>
</gene>
<evidence type="ECO:0000313" key="2">
    <source>
        <dbReference type="Proteomes" id="UP000278627"/>
    </source>
</evidence>
<dbReference type="AlphaFoldDB" id="A0A0N4TH70"/>
<dbReference type="Proteomes" id="UP000278627">
    <property type="component" value="Unassembled WGS sequence"/>
</dbReference>
<dbReference type="WBParaSite" id="BPAG_0000755801-mRNA-1">
    <property type="protein sequence ID" value="BPAG_0000755801-mRNA-1"/>
    <property type="gene ID" value="BPAG_0000755801"/>
</dbReference>